<keyword evidence="1" id="KW-0472">Membrane</keyword>
<dbReference type="PROSITE" id="PS50125">
    <property type="entry name" value="GUANYLATE_CYCLASE_2"/>
    <property type="match status" value="1"/>
</dbReference>
<dbReference type="InterPro" id="IPR007890">
    <property type="entry name" value="CHASE2"/>
</dbReference>
<dbReference type="PANTHER" id="PTHR43081:SF1">
    <property type="entry name" value="ADENYLATE CYCLASE, TERMINAL-DIFFERENTIATION SPECIFIC"/>
    <property type="match status" value="1"/>
</dbReference>
<dbReference type="GO" id="GO:0035556">
    <property type="term" value="P:intracellular signal transduction"/>
    <property type="evidence" value="ECO:0007669"/>
    <property type="project" value="InterPro"/>
</dbReference>
<dbReference type="Proteomes" id="UP000053455">
    <property type="component" value="Unassembled WGS sequence"/>
</dbReference>
<dbReference type="PANTHER" id="PTHR43081">
    <property type="entry name" value="ADENYLATE CYCLASE, TERMINAL-DIFFERENTIATION SPECIFIC-RELATED"/>
    <property type="match status" value="1"/>
</dbReference>
<dbReference type="InterPro" id="IPR029787">
    <property type="entry name" value="Nucleotide_cyclase"/>
</dbReference>
<organism evidence="3 4">
    <name type="scientific">Aurantiacibacter marinus</name>
    <dbReference type="NCBI Taxonomy" id="874156"/>
    <lineage>
        <taxon>Bacteria</taxon>
        <taxon>Pseudomonadati</taxon>
        <taxon>Pseudomonadota</taxon>
        <taxon>Alphaproteobacteria</taxon>
        <taxon>Sphingomonadales</taxon>
        <taxon>Erythrobacteraceae</taxon>
        <taxon>Aurantiacibacter</taxon>
    </lineage>
</organism>
<dbReference type="SMART" id="SM01080">
    <property type="entry name" value="CHASE2"/>
    <property type="match status" value="1"/>
</dbReference>
<dbReference type="PATRIC" id="fig|874156.12.peg.534"/>
<dbReference type="Pfam" id="PF05226">
    <property type="entry name" value="CHASE2"/>
    <property type="match status" value="1"/>
</dbReference>
<feature type="transmembrane region" description="Helical" evidence="1">
    <location>
        <begin position="361"/>
        <end position="379"/>
    </location>
</feature>
<evidence type="ECO:0000313" key="3">
    <source>
        <dbReference type="EMBL" id="KLI64490.1"/>
    </source>
</evidence>
<feature type="transmembrane region" description="Helical" evidence="1">
    <location>
        <begin position="391"/>
        <end position="409"/>
    </location>
</feature>
<feature type="transmembrane region" description="Helical" evidence="1">
    <location>
        <begin position="335"/>
        <end position="354"/>
    </location>
</feature>
<dbReference type="CDD" id="cd07302">
    <property type="entry name" value="CHD"/>
    <property type="match status" value="1"/>
</dbReference>
<keyword evidence="1" id="KW-0812">Transmembrane</keyword>
<dbReference type="AlphaFoldDB" id="A0A0H0XW25"/>
<accession>A0A0H0XW25</accession>
<proteinExistence type="predicted"/>
<dbReference type="EMBL" id="LBHU01000001">
    <property type="protein sequence ID" value="KLI64490.1"/>
    <property type="molecule type" value="Genomic_DNA"/>
</dbReference>
<dbReference type="SUPFAM" id="SSF55073">
    <property type="entry name" value="Nucleotide cyclase"/>
    <property type="match status" value="1"/>
</dbReference>
<dbReference type="STRING" id="874156.GCA_001021555_00768"/>
<protein>
    <submittedName>
        <fullName evidence="3">Guanylate cyclase</fullName>
    </submittedName>
</protein>
<evidence type="ECO:0000259" key="2">
    <source>
        <dbReference type="PROSITE" id="PS50125"/>
    </source>
</evidence>
<dbReference type="InterPro" id="IPR050697">
    <property type="entry name" value="Adenylyl/Guanylyl_Cyclase_3/4"/>
</dbReference>
<comment type="caution">
    <text evidence="3">The sequence shown here is derived from an EMBL/GenBank/DDBJ whole genome shotgun (WGS) entry which is preliminary data.</text>
</comment>
<dbReference type="InterPro" id="IPR001054">
    <property type="entry name" value="A/G_cyclase"/>
</dbReference>
<gene>
    <name evidence="3" type="ORF">AAV99_02565</name>
</gene>
<feature type="domain" description="Guanylate cyclase" evidence="2">
    <location>
        <begin position="453"/>
        <end position="588"/>
    </location>
</feature>
<evidence type="ECO:0000256" key="1">
    <source>
        <dbReference type="SAM" id="Phobius"/>
    </source>
</evidence>
<dbReference type="OrthoDB" id="9789782at2"/>
<reference evidence="3 4" key="1">
    <citation type="submission" date="2015-04" db="EMBL/GenBank/DDBJ databases">
        <title>The draft genome sequence of Erythrobacter marinus HWDM-33.</title>
        <authorList>
            <person name="Zhuang L."/>
            <person name="Liu Y."/>
            <person name="Shao Z."/>
        </authorList>
    </citation>
    <scope>NUCLEOTIDE SEQUENCE [LARGE SCALE GENOMIC DNA]</scope>
    <source>
        <strain evidence="3 4">HWDM-33</strain>
    </source>
</reference>
<dbReference type="GO" id="GO:0009190">
    <property type="term" value="P:cyclic nucleotide biosynthetic process"/>
    <property type="evidence" value="ECO:0007669"/>
    <property type="project" value="InterPro"/>
</dbReference>
<sequence>MKEGDLVAREAPLRMINSGWRSVREAGPKRLVLTGLLLLLALLLARFSWDVPFTGQAERALYDSRAYTLAQEVEGDDRVTMVVYTDQTLFDYGKRSPLPRDLLANALTAIDAMGAKAIGIDILFDQPQAEDEELIAVLQSMRTPVAVAFAETETNAADIEYFQQEYLVEFLNRLEGSNARPASIRLDDQYGATRVWPQVFDHLPPVLGRVMLEDAGQGPLTMPGYEGGIRYRHTALESQIDAETGQAMDATSIFPMLDITLFADPALLEIPAIAEEIRPAIEGKYVLIGGDLTDFDRVETTFTSIDGETPPGLEVHAALIAQMLDGAALSPISPYYLWALVILVVIAATLTALLELRDWRILPLLAGQILLFIGLPYFLHARGVDTYGFPAIGPALGWVIAFTAVTSAARASGAVQRRFAQGALGKYLPQSIADEIIEKPELLRLGGEKREIYVLFSDLEGFTKMSHAVEPEMVAKLLNRYLEMLSQVVLDHDGILDKFVGDAVVAFWGAPISRPDDARRAAEAGYAIWQAGEAFRAEVAAMDPDLPKIGKTRVGLHFGEAVVGNFGGENRIQYTALGDSMNTAARLESANKTLKTSVMASAEFATRSGLDWWRRMGRVVLSGRAQPVDLYEPAPDFAAASRAELAEAVALLDTDRAAALERLQSLAAANPDDAALAALVIRSHDLDMDGAYVMAGK</sequence>
<keyword evidence="1" id="KW-1133">Transmembrane helix</keyword>
<dbReference type="Gene3D" id="3.30.70.1230">
    <property type="entry name" value="Nucleotide cyclase"/>
    <property type="match status" value="1"/>
</dbReference>
<name>A0A0H0XW25_9SPHN</name>
<dbReference type="Pfam" id="PF00211">
    <property type="entry name" value="Guanylate_cyc"/>
    <property type="match status" value="1"/>
</dbReference>
<evidence type="ECO:0000313" key="4">
    <source>
        <dbReference type="Proteomes" id="UP000053455"/>
    </source>
</evidence>
<keyword evidence="4" id="KW-1185">Reference proteome</keyword>
<dbReference type="SMART" id="SM00044">
    <property type="entry name" value="CYCc"/>
    <property type="match status" value="1"/>
</dbReference>
<dbReference type="GO" id="GO:0004016">
    <property type="term" value="F:adenylate cyclase activity"/>
    <property type="evidence" value="ECO:0007669"/>
    <property type="project" value="UniProtKB-ARBA"/>
</dbReference>